<evidence type="ECO:0000259" key="4">
    <source>
        <dbReference type="Pfam" id="PF03389"/>
    </source>
</evidence>
<dbReference type="AlphaFoldDB" id="D1AYJ1"/>
<feature type="domain" description="MobA/MobL protein" evidence="4">
    <location>
        <begin position="20"/>
        <end position="191"/>
    </location>
</feature>
<dbReference type="KEGG" id="smf:Smon_0900"/>
<dbReference type="Gene3D" id="3.30.930.30">
    <property type="match status" value="1"/>
</dbReference>
<comment type="similarity">
    <text evidence="1">Belongs to the MobA/MobL family.</text>
</comment>
<keyword evidence="6" id="KW-1185">Reference proteome</keyword>
<dbReference type="GeneID" id="29673459"/>
<feature type="coiled-coil region" evidence="3">
    <location>
        <begin position="328"/>
        <end position="362"/>
    </location>
</feature>
<dbReference type="EMBL" id="CP001779">
    <property type="protein sequence ID" value="ACZ01367.1"/>
    <property type="molecule type" value="Genomic_DNA"/>
</dbReference>
<protein>
    <submittedName>
        <fullName evidence="5">MobA/MobL protein</fullName>
    </submittedName>
</protein>
<evidence type="ECO:0000256" key="1">
    <source>
        <dbReference type="ARBA" id="ARBA00010873"/>
    </source>
</evidence>
<evidence type="ECO:0000256" key="3">
    <source>
        <dbReference type="SAM" id="Coils"/>
    </source>
</evidence>
<dbReference type="Proteomes" id="UP000002072">
    <property type="component" value="Chromosome"/>
</dbReference>
<dbReference type="OrthoDB" id="1634048at2"/>
<name>D1AYJ1_STRM9</name>
<evidence type="ECO:0000313" key="6">
    <source>
        <dbReference type="Proteomes" id="UP000002072"/>
    </source>
</evidence>
<dbReference type="HOGENOM" id="CLU_540695_0_0_0"/>
<evidence type="ECO:0000313" key="5">
    <source>
        <dbReference type="EMBL" id="ACZ01367.1"/>
    </source>
</evidence>
<sequence>MAIYRLRYKCGKKALEHLSYINGEEKYSTKREHIEYIETKNLPENFKDIQEFWKYAIIYERKNANIYREFEITLPKEFNKEKNKKILDRFLEKTFGNKYVYNYAMHNPGGEQPHAHVMFCERELDKIERKKENFFKRYNPQKIEEGGTKKNRELHNKSYLIKLRKNWEKHLNLYLEAEGIEKVSSDTLIKQREKAIEKGDIVKAELLNRDAIHVTHNLKYKDKEKNTAYDLYQRIQLEDHRKEKQLQDEVDRIYKLNFMKRKYNEKMKEFQNYTFEKVLEEKEKIEIDIFRLSKKMLDRTLESEALNILSEGKSNEYKNEKNHLFKMIKNDRLNKSKYKKRINEINKEIENFKIENKEKIIDKKLELKAKYMKPFKFKIIEKEIVDKIFMDRLKKTYGKDNDEINLYKAYIERKNLRDEKLIQLKNIEINKKEIDKYLNRKDYKSAKNIQRTNGEIYKNIKSLDRINKKFRKDIKVQEQILKHGEFILDEYKNILDNEEELERE</sequence>
<dbReference type="RefSeq" id="WP_012858916.1">
    <property type="nucleotide sequence ID" value="NC_013515.1"/>
</dbReference>
<accession>D1AYJ1</accession>
<proteinExistence type="inferred from homology"/>
<dbReference type="Pfam" id="PF03389">
    <property type="entry name" value="MobA_MobL"/>
    <property type="match status" value="1"/>
</dbReference>
<dbReference type="InterPro" id="IPR005053">
    <property type="entry name" value="MobA_MobL"/>
</dbReference>
<reference evidence="5 6" key="1">
    <citation type="journal article" date="2009" name="Stand. Genomic Sci.">
        <title>Complete genome sequence of Streptobacillus moniliformis type strain (9901T).</title>
        <authorList>
            <person name="Nolan M."/>
            <person name="Gronow S."/>
            <person name="Lapidus A."/>
            <person name="Ivanova N."/>
            <person name="Copeland A."/>
            <person name="Lucas S."/>
            <person name="Del Rio T.G."/>
            <person name="Chen F."/>
            <person name="Tice H."/>
            <person name="Pitluck S."/>
            <person name="Cheng J.F."/>
            <person name="Sims D."/>
            <person name="Meincke L."/>
            <person name="Bruce D."/>
            <person name="Goodwin L."/>
            <person name="Brettin T."/>
            <person name="Han C."/>
            <person name="Detter J.C."/>
            <person name="Ovchinikova G."/>
            <person name="Pati A."/>
            <person name="Mavromatis K."/>
            <person name="Mikhailova N."/>
            <person name="Chen A."/>
            <person name="Palaniappan K."/>
            <person name="Land M."/>
            <person name="Hauser L."/>
            <person name="Chang Y.J."/>
            <person name="Jeffries C.D."/>
            <person name="Rohde M."/>
            <person name="Sproer C."/>
            <person name="Goker M."/>
            <person name="Bristow J."/>
            <person name="Eisen J.A."/>
            <person name="Markowitz V."/>
            <person name="Hugenholtz P."/>
            <person name="Kyrpides N.C."/>
            <person name="Klenk H.P."/>
            <person name="Chain P."/>
        </authorList>
    </citation>
    <scope>NUCLEOTIDE SEQUENCE [LARGE SCALE GENOMIC DNA]</scope>
    <source>
        <strain evidence="6">ATCC 14647 / DSM 12112 / NCTC 10651 / 9901</strain>
    </source>
</reference>
<dbReference type="STRING" id="519441.Smon_0900"/>
<keyword evidence="2" id="KW-0184">Conjugation</keyword>
<keyword evidence="3" id="KW-0175">Coiled coil</keyword>
<dbReference type="eggNOG" id="COG3843">
    <property type="taxonomic scope" value="Bacteria"/>
</dbReference>
<organism evidence="5 6">
    <name type="scientific">Streptobacillus moniliformis (strain ATCC 14647 / DSM 12112 / NCTC 10651 / 9901)</name>
    <dbReference type="NCBI Taxonomy" id="519441"/>
    <lineage>
        <taxon>Bacteria</taxon>
        <taxon>Fusobacteriati</taxon>
        <taxon>Fusobacteriota</taxon>
        <taxon>Fusobacteriia</taxon>
        <taxon>Fusobacteriales</taxon>
        <taxon>Leptotrichiaceae</taxon>
        <taxon>Streptobacillus</taxon>
    </lineage>
</organism>
<evidence type="ECO:0000256" key="2">
    <source>
        <dbReference type="ARBA" id="ARBA00022971"/>
    </source>
</evidence>
<gene>
    <name evidence="5" type="ordered locus">Smon_0900</name>
</gene>